<dbReference type="GO" id="GO:0005737">
    <property type="term" value="C:cytoplasm"/>
    <property type="evidence" value="ECO:0007669"/>
    <property type="project" value="UniProtKB-SubCell"/>
</dbReference>
<sequence>MTGSEAQVWAGAARGSSSSSSGRKQRQWGLREEEDGERAPNSSPSLSPPLGSSSHPTARLPSRGGRFPTLPLQPPSLSSATHVSRPRRRRPSWDTTYERELQAFREYGDTGEIWFGEESVTRLIRWLERRRVPLDASVLDIGTGNGAFLVELAKSGFSNVTGIDYSPAAIQLSRSIIEKEGLANVKLQVEDFLNPTSALPKFGICVDKGTFDAISLNPDNPVEKRKRYVKSLSRVLETGGFFLITSCNWTKDELLREFSEGFEVLEELPTPKFLFGGRSGNSVTALVFRRKGGASPDGLG</sequence>
<dbReference type="InterPro" id="IPR029063">
    <property type="entry name" value="SAM-dependent_MTases_sf"/>
</dbReference>
<dbReference type="InterPro" id="IPR025714">
    <property type="entry name" value="Methyltranfer_dom"/>
</dbReference>
<feature type="region of interest" description="Disordered" evidence="6">
    <location>
        <begin position="1"/>
        <end position="94"/>
    </location>
</feature>
<keyword evidence="2 5" id="KW-0489">Methyltransferase</keyword>
<keyword evidence="1 5" id="KW-0963">Cytoplasm</keyword>
<dbReference type="SUPFAM" id="SSF53335">
    <property type="entry name" value="S-adenosyl-L-methionine-dependent methyltransferases"/>
    <property type="match status" value="1"/>
</dbReference>
<keyword evidence="5" id="KW-0539">Nucleus</keyword>
<evidence type="ECO:0000256" key="4">
    <source>
        <dbReference type="ARBA" id="ARBA00022691"/>
    </source>
</evidence>
<dbReference type="Proteomes" id="UP000002279">
    <property type="component" value="Chromosome 3"/>
</dbReference>
<comment type="function">
    <text evidence="5">Protein-lysine methyltransferase that selectively catalyzes the trimethylation of EEF1A at 'Lys-318'.</text>
</comment>
<evidence type="ECO:0000256" key="3">
    <source>
        <dbReference type="ARBA" id="ARBA00022679"/>
    </source>
</evidence>
<dbReference type="Pfam" id="PF13847">
    <property type="entry name" value="Methyltransf_31"/>
    <property type="match status" value="1"/>
</dbReference>
<dbReference type="Ensembl" id="ENSOANT00000066648.1">
    <property type="protein sequence ID" value="ENSOANP00000046672.1"/>
    <property type="gene ID" value="ENSOANG00000039965.1"/>
</dbReference>
<dbReference type="GO" id="GO:0032259">
    <property type="term" value="P:methylation"/>
    <property type="evidence" value="ECO:0007669"/>
    <property type="project" value="UniProtKB-KW"/>
</dbReference>
<proteinExistence type="inferred from homology"/>
<dbReference type="Gene3D" id="3.40.50.150">
    <property type="entry name" value="Vaccinia Virus protein VP39"/>
    <property type="match status" value="1"/>
</dbReference>
<protein>
    <recommendedName>
        <fullName evidence="5">EEF1A lysine methyltransferase 2</fullName>
        <ecNumber evidence="5">2.1.1.-</ecNumber>
    </recommendedName>
    <alternativeName>
        <fullName evidence="5">Methyltransferase-like protein 10</fullName>
    </alternativeName>
    <alternativeName>
        <fullName evidence="5">Protein-lysine N-methyltransferase METTL10</fullName>
    </alternativeName>
</protein>
<dbReference type="EC" id="2.1.1.-" evidence="5"/>
<dbReference type="CDD" id="cd02440">
    <property type="entry name" value="AdoMet_MTases"/>
    <property type="match status" value="1"/>
</dbReference>
<reference evidence="8" key="3">
    <citation type="submission" date="2025-09" db="UniProtKB">
        <authorList>
            <consortium name="Ensembl"/>
        </authorList>
    </citation>
    <scope>IDENTIFICATION</scope>
    <source>
        <strain evidence="8">Glennie</strain>
    </source>
</reference>
<evidence type="ECO:0000313" key="8">
    <source>
        <dbReference type="Ensembl" id="ENSOANP00000046672.1"/>
    </source>
</evidence>
<dbReference type="InterPro" id="IPR026635">
    <property type="entry name" value="Efm4/METTL10"/>
</dbReference>
<evidence type="ECO:0000256" key="6">
    <source>
        <dbReference type="SAM" id="MobiDB-lite"/>
    </source>
</evidence>
<evidence type="ECO:0000256" key="1">
    <source>
        <dbReference type="ARBA" id="ARBA00022490"/>
    </source>
</evidence>
<keyword evidence="4 5" id="KW-0949">S-adenosyl-L-methionine</keyword>
<dbReference type="PANTHER" id="PTHR12843:SF5">
    <property type="entry name" value="EEF1A LYSINE METHYLTRANSFERASE 2"/>
    <property type="match status" value="1"/>
</dbReference>
<dbReference type="PANTHER" id="PTHR12843">
    <property type="entry name" value="PROTEIN-LYSINE N-METHYLTRANSFERASE METTL10"/>
    <property type="match status" value="1"/>
</dbReference>
<keyword evidence="3 5" id="KW-0808">Transferase</keyword>
<feature type="compositionally biased region" description="Low complexity" evidence="6">
    <location>
        <begin position="10"/>
        <end position="22"/>
    </location>
</feature>
<organism evidence="8 9">
    <name type="scientific">Ornithorhynchus anatinus</name>
    <name type="common">Duckbill platypus</name>
    <dbReference type="NCBI Taxonomy" id="9258"/>
    <lineage>
        <taxon>Eukaryota</taxon>
        <taxon>Metazoa</taxon>
        <taxon>Chordata</taxon>
        <taxon>Craniata</taxon>
        <taxon>Vertebrata</taxon>
        <taxon>Euteleostomi</taxon>
        <taxon>Mammalia</taxon>
        <taxon>Monotremata</taxon>
        <taxon>Ornithorhynchidae</taxon>
        <taxon>Ornithorhynchus</taxon>
    </lineage>
</organism>
<keyword evidence="9" id="KW-1185">Reference proteome</keyword>
<reference evidence="8 9" key="1">
    <citation type="journal article" date="2008" name="Nature">
        <title>Genome analysis of the platypus reveals unique signatures of evolution.</title>
        <authorList>
            <person name="Warren W.C."/>
            <person name="Hillier L.W."/>
            <person name="Marshall Graves J.A."/>
            <person name="Birney E."/>
            <person name="Ponting C.P."/>
            <person name="Grutzner F."/>
            <person name="Belov K."/>
            <person name="Miller W."/>
            <person name="Clarke L."/>
            <person name="Chinwalla A.T."/>
            <person name="Yang S.P."/>
            <person name="Heger A."/>
            <person name="Locke D.P."/>
            <person name="Miethke P."/>
            <person name="Waters P.D."/>
            <person name="Veyrunes F."/>
            <person name="Fulton L."/>
            <person name="Fulton B."/>
            <person name="Graves T."/>
            <person name="Wallis J."/>
            <person name="Puente X.S."/>
            <person name="Lopez-Otin C."/>
            <person name="Ordonez G.R."/>
            <person name="Eichler E.E."/>
            <person name="Chen L."/>
            <person name="Cheng Z."/>
            <person name="Deakin J.E."/>
            <person name="Alsop A."/>
            <person name="Thompson K."/>
            <person name="Kirby P."/>
            <person name="Papenfuss A.T."/>
            <person name="Wakefield M.J."/>
            <person name="Olender T."/>
            <person name="Lancet D."/>
            <person name="Huttley G.A."/>
            <person name="Smit A.F."/>
            <person name="Pask A."/>
            <person name="Temple-Smith P."/>
            <person name="Batzer M.A."/>
            <person name="Walker J.A."/>
            <person name="Konkel M.K."/>
            <person name="Harris R.S."/>
            <person name="Whittington C.M."/>
            <person name="Wong E.S."/>
            <person name="Gemmell N.J."/>
            <person name="Buschiazzo E."/>
            <person name="Vargas Jentzsch I.M."/>
            <person name="Merkel A."/>
            <person name="Schmitz J."/>
            <person name="Zemann A."/>
            <person name="Churakov G."/>
            <person name="Kriegs J.O."/>
            <person name="Brosius J."/>
            <person name="Murchison E.P."/>
            <person name="Sachidanandam R."/>
            <person name="Smith C."/>
            <person name="Hannon G.J."/>
            <person name="Tsend-Ayush E."/>
            <person name="McMillan D."/>
            <person name="Attenborough R."/>
            <person name="Rens W."/>
            <person name="Ferguson-Smith M."/>
            <person name="Lefevre C.M."/>
            <person name="Sharp J.A."/>
            <person name="Nicholas K.R."/>
            <person name="Ray D.A."/>
            <person name="Kube M."/>
            <person name="Reinhardt R."/>
            <person name="Pringle T.H."/>
            <person name="Taylor J."/>
            <person name="Jones R.C."/>
            <person name="Nixon B."/>
            <person name="Dacheux J.L."/>
            <person name="Niwa H."/>
            <person name="Sekita Y."/>
            <person name="Huang X."/>
            <person name="Stark A."/>
            <person name="Kheradpour P."/>
            <person name="Kellis M."/>
            <person name="Flicek P."/>
            <person name="Chen Y."/>
            <person name="Webber C."/>
            <person name="Hardison R."/>
            <person name="Nelson J."/>
            <person name="Hallsworth-Pepin K."/>
            <person name="Delehaunty K."/>
            <person name="Markovic C."/>
            <person name="Minx P."/>
            <person name="Feng Y."/>
            <person name="Kremitzki C."/>
            <person name="Mitreva M."/>
            <person name="Glasscock J."/>
            <person name="Wylie T."/>
            <person name="Wohldmann P."/>
            <person name="Thiru P."/>
            <person name="Nhan M.N."/>
            <person name="Pohl C.S."/>
            <person name="Smith S.M."/>
            <person name="Hou S."/>
            <person name="Nefedov M."/>
            <person name="de Jong P.J."/>
            <person name="Renfree M.B."/>
            <person name="Mardis E.R."/>
            <person name="Wilson R.K."/>
        </authorList>
    </citation>
    <scope>NUCLEOTIDE SEQUENCE [LARGE SCALE GENOMIC DNA]</scope>
    <source>
        <strain evidence="8 9">Glennie</strain>
    </source>
</reference>
<feature type="compositionally biased region" description="Low complexity" evidence="6">
    <location>
        <begin position="40"/>
        <end position="56"/>
    </location>
</feature>
<evidence type="ECO:0000259" key="7">
    <source>
        <dbReference type="Pfam" id="PF13847"/>
    </source>
</evidence>
<name>A0A6I8P0V4_ORNAN</name>
<evidence type="ECO:0000256" key="2">
    <source>
        <dbReference type="ARBA" id="ARBA00022603"/>
    </source>
</evidence>
<dbReference type="OMA" id="PTPSFQF"/>
<dbReference type="GO" id="GO:0016279">
    <property type="term" value="F:protein-lysine N-methyltransferase activity"/>
    <property type="evidence" value="ECO:0007669"/>
    <property type="project" value="UniProtKB-UniRule"/>
</dbReference>
<accession>A0A6I8P0V4</accession>
<dbReference type="GO" id="GO:0005634">
    <property type="term" value="C:nucleus"/>
    <property type="evidence" value="ECO:0007669"/>
    <property type="project" value="UniProtKB-SubCell"/>
</dbReference>
<comment type="subcellular location">
    <subcellularLocation>
        <location evidence="5">Cytoplasm</location>
    </subcellularLocation>
    <subcellularLocation>
        <location evidence="5">Nucleus</location>
    </subcellularLocation>
</comment>
<reference evidence="8" key="2">
    <citation type="submission" date="2025-08" db="UniProtKB">
        <authorList>
            <consortium name="Ensembl"/>
        </authorList>
    </citation>
    <scope>IDENTIFICATION</scope>
    <source>
        <strain evidence="8">Glennie</strain>
    </source>
</reference>
<dbReference type="AlphaFoldDB" id="A0A6I8P0V4"/>
<dbReference type="GeneTree" id="ENSGT00390000013399"/>
<evidence type="ECO:0000313" key="9">
    <source>
        <dbReference type="Proteomes" id="UP000002279"/>
    </source>
</evidence>
<feature type="domain" description="Methyltransferase" evidence="7">
    <location>
        <begin position="136"/>
        <end position="266"/>
    </location>
</feature>
<dbReference type="HAMAP" id="MF_03188">
    <property type="entry name" value="Methyltr_EFM4"/>
    <property type="match status" value="1"/>
</dbReference>
<dbReference type="Bgee" id="ENSOANG00000039965">
    <property type="expression patterns" value="Expressed in fibroblast and 8 other cell types or tissues"/>
</dbReference>
<comment type="similarity">
    <text evidence="5">Belongs to the class I-like SAM-binding methyltransferase superfamily. EFM4 family.</text>
</comment>
<gene>
    <name evidence="5 8" type="primary">EEF1AKMT2</name>
    <name evidence="5" type="synonym">METTL10</name>
</gene>
<evidence type="ECO:0000256" key="5">
    <source>
        <dbReference type="HAMAP-Rule" id="MF_03188"/>
    </source>
</evidence>